<feature type="transmembrane region" description="Helical" evidence="17">
    <location>
        <begin position="86"/>
        <end position="109"/>
    </location>
</feature>
<keyword evidence="7 17" id="KW-1133">Transmembrane helix</keyword>
<evidence type="ECO:0000313" key="19">
    <source>
        <dbReference type="EMBL" id="KIK03186.1"/>
    </source>
</evidence>
<evidence type="ECO:0000256" key="8">
    <source>
        <dbReference type="ARBA" id="ARBA00023136"/>
    </source>
</evidence>
<organism evidence="19 20">
    <name type="scientific">Laccaria amethystina LaAM-08-1</name>
    <dbReference type="NCBI Taxonomy" id="1095629"/>
    <lineage>
        <taxon>Eukaryota</taxon>
        <taxon>Fungi</taxon>
        <taxon>Dikarya</taxon>
        <taxon>Basidiomycota</taxon>
        <taxon>Agaricomycotina</taxon>
        <taxon>Agaricomycetes</taxon>
        <taxon>Agaricomycetidae</taxon>
        <taxon>Agaricales</taxon>
        <taxon>Agaricineae</taxon>
        <taxon>Hydnangiaceae</taxon>
        <taxon>Laccaria</taxon>
    </lineage>
</organism>
<evidence type="ECO:0000256" key="10">
    <source>
        <dbReference type="ARBA" id="ARBA00023295"/>
    </source>
</evidence>
<comment type="function">
    <text evidence="13">Glucosidase involved in the degradation of cellulosic biomass. Active on lichenan.</text>
</comment>
<keyword evidence="5 19" id="KW-0378">Hydrolase</keyword>
<dbReference type="OrthoDB" id="62120at2759"/>
<feature type="compositionally biased region" description="Low complexity" evidence="16">
    <location>
        <begin position="112"/>
        <end position="124"/>
    </location>
</feature>
<feature type="compositionally biased region" description="Low complexity" evidence="16">
    <location>
        <begin position="135"/>
        <end position="145"/>
    </location>
</feature>
<dbReference type="GO" id="GO:0005576">
    <property type="term" value="C:extracellular region"/>
    <property type="evidence" value="ECO:0007669"/>
    <property type="project" value="TreeGrafter"/>
</dbReference>
<keyword evidence="10" id="KW-0326">Glycosidase</keyword>
<evidence type="ECO:0000256" key="12">
    <source>
        <dbReference type="ARBA" id="ARBA00036824"/>
    </source>
</evidence>
<dbReference type="GO" id="GO:0004338">
    <property type="term" value="F:glucan exo-1,3-beta-glucosidase activity"/>
    <property type="evidence" value="ECO:0007669"/>
    <property type="project" value="UniProtKB-EC"/>
</dbReference>
<evidence type="ECO:0000256" key="7">
    <source>
        <dbReference type="ARBA" id="ARBA00022989"/>
    </source>
</evidence>
<evidence type="ECO:0000256" key="1">
    <source>
        <dbReference type="ARBA" id="ARBA00004401"/>
    </source>
</evidence>
<comment type="similarity">
    <text evidence="2">Belongs to the glycosyl hydrolase 5 (cellulase A) family.</text>
</comment>
<accession>A0A0C9XE55</accession>
<evidence type="ECO:0000256" key="16">
    <source>
        <dbReference type="SAM" id="MobiDB-lite"/>
    </source>
</evidence>
<dbReference type="Pfam" id="PF00150">
    <property type="entry name" value="Cellulase"/>
    <property type="match status" value="1"/>
</dbReference>
<dbReference type="AlphaFoldDB" id="A0A0C9XE55"/>
<dbReference type="InterPro" id="IPR050386">
    <property type="entry name" value="Glycosyl_hydrolase_5"/>
</dbReference>
<dbReference type="InterPro" id="IPR017853">
    <property type="entry name" value="GH"/>
</dbReference>
<evidence type="ECO:0000256" key="6">
    <source>
        <dbReference type="ARBA" id="ARBA00022968"/>
    </source>
</evidence>
<dbReference type="EC" id="3.2.1.58" evidence="14"/>
<evidence type="ECO:0000256" key="13">
    <source>
        <dbReference type="ARBA" id="ARBA00037126"/>
    </source>
</evidence>
<dbReference type="InterPro" id="IPR001547">
    <property type="entry name" value="Glyco_hydro_5"/>
</dbReference>
<dbReference type="GO" id="GO:0009986">
    <property type="term" value="C:cell surface"/>
    <property type="evidence" value="ECO:0007669"/>
    <property type="project" value="TreeGrafter"/>
</dbReference>
<evidence type="ECO:0000256" key="15">
    <source>
        <dbReference type="ARBA" id="ARBA00041260"/>
    </source>
</evidence>
<feature type="compositionally biased region" description="Gly residues" evidence="16">
    <location>
        <begin position="125"/>
        <end position="134"/>
    </location>
</feature>
<proteinExistence type="inferred from homology"/>
<dbReference type="GO" id="GO:0071555">
    <property type="term" value="P:cell wall organization"/>
    <property type="evidence" value="ECO:0007669"/>
    <property type="project" value="UniProtKB-KW"/>
</dbReference>
<evidence type="ECO:0000256" key="3">
    <source>
        <dbReference type="ARBA" id="ARBA00022475"/>
    </source>
</evidence>
<evidence type="ECO:0000256" key="2">
    <source>
        <dbReference type="ARBA" id="ARBA00005641"/>
    </source>
</evidence>
<dbReference type="EMBL" id="KN838583">
    <property type="protein sequence ID" value="KIK03186.1"/>
    <property type="molecule type" value="Genomic_DNA"/>
</dbReference>
<keyword evidence="20" id="KW-1185">Reference proteome</keyword>
<evidence type="ECO:0000256" key="4">
    <source>
        <dbReference type="ARBA" id="ARBA00022692"/>
    </source>
</evidence>
<comment type="catalytic activity">
    <reaction evidence="12">
        <text>Successive hydrolysis of beta-D-glucose units from the non-reducing ends of (1-&gt;3)-beta-D-glucans, releasing alpha-glucose.</text>
        <dbReference type="EC" id="3.2.1.58"/>
    </reaction>
</comment>
<keyword evidence="9" id="KW-0325">Glycoprotein</keyword>
<dbReference type="Proteomes" id="UP000054477">
    <property type="component" value="Unassembled WGS sequence"/>
</dbReference>
<dbReference type="SUPFAM" id="SSF51445">
    <property type="entry name" value="(Trans)glycosidases"/>
    <property type="match status" value="1"/>
</dbReference>
<keyword evidence="6" id="KW-0735">Signal-anchor</keyword>
<comment type="subcellular location">
    <subcellularLocation>
        <location evidence="1">Cell membrane</location>
        <topology evidence="1">Single-pass type II membrane protein</topology>
    </subcellularLocation>
</comment>
<feature type="region of interest" description="Disordered" evidence="16">
    <location>
        <begin position="15"/>
        <end position="66"/>
    </location>
</feature>
<dbReference type="STRING" id="1095629.A0A0C9XE55"/>
<evidence type="ECO:0000256" key="14">
    <source>
        <dbReference type="ARBA" id="ARBA00038929"/>
    </source>
</evidence>
<name>A0A0C9XE55_9AGAR</name>
<dbReference type="HOGENOM" id="CLU_004624_6_1_1"/>
<feature type="compositionally biased region" description="Basic and acidic residues" evidence="16">
    <location>
        <begin position="45"/>
        <end position="57"/>
    </location>
</feature>
<dbReference type="GO" id="GO:0009251">
    <property type="term" value="P:glucan catabolic process"/>
    <property type="evidence" value="ECO:0007669"/>
    <property type="project" value="TreeGrafter"/>
</dbReference>
<keyword evidence="11" id="KW-0961">Cell wall biogenesis/degradation</keyword>
<feature type="domain" description="Glycoside hydrolase family 5" evidence="18">
    <location>
        <begin position="247"/>
        <end position="412"/>
    </location>
</feature>
<feature type="region of interest" description="Disordered" evidence="16">
    <location>
        <begin position="112"/>
        <end position="149"/>
    </location>
</feature>
<dbReference type="PANTHER" id="PTHR31297:SF34">
    <property type="entry name" value="GLUCAN 1,3-BETA-GLUCOSIDASE 2"/>
    <property type="match status" value="1"/>
</dbReference>
<evidence type="ECO:0000256" key="5">
    <source>
        <dbReference type="ARBA" id="ARBA00022801"/>
    </source>
</evidence>
<dbReference type="GO" id="GO:0005886">
    <property type="term" value="C:plasma membrane"/>
    <property type="evidence" value="ECO:0007669"/>
    <property type="project" value="UniProtKB-SubCell"/>
</dbReference>
<gene>
    <name evidence="19" type="ORF">K443DRAFT_677028</name>
</gene>
<evidence type="ECO:0000256" key="11">
    <source>
        <dbReference type="ARBA" id="ARBA00023316"/>
    </source>
</evidence>
<keyword evidence="3" id="KW-1003">Cell membrane</keyword>
<keyword evidence="8 17" id="KW-0472">Membrane</keyword>
<evidence type="ECO:0000259" key="18">
    <source>
        <dbReference type="Pfam" id="PF00150"/>
    </source>
</evidence>
<keyword evidence="4 17" id="KW-0812">Transmembrane</keyword>
<sequence>MSTTLAGGYQHVATAEEHELTPSGSPALRPYSAAQDSEFNPYNPENERLDTHYRDDSTANVLGAPSSSARYSTQAALKRKTRRKKLIIIGFVVVAIIAATAAVVLALTLGKKHSSSSSSGSGSSSSGGGSGGGSSSSSTSGKSGSRITMEDGTTFTYTNNFGGDWAYDPKNPFAAGGLSQSWSKRVGSQDWVWGSDYVRGVNLGGWLVTEPFIVPALYEKYINNSAGITVVDEWTLSQAMGSNLSTELENHYKTFITEEDFANIAAAGLNWVRIPIGFWAIEAINNEPFLVGTSWTYFLKAIQWARKYGIRINLDLHALPGSQNGWNHSGKSGTVNFMNGVMGIANAERTLTYLRILAEFISQPEYKDVVLILSIVNEILWSTIGEESVKSFYVKAHDTIRKSTGTGTGNGPYIAIHEGFQGPGIWAGFLAGSDRVVLDQHPYLAFMGVTNSTPASSAAKPCAWAIATNQSEQVFGVTIGGEFSTAINACGLWLNGIGSTEDPSCAVWEDWANYSPSVVSGLLDVTLASMDALQNFFFWTWKIANSSVLGTSTSPMWHYQLGLQQGWVPKDPRQAIGQCGSILTTSQPFNGNFPSTATGGAGAGTVDPAQSSSYPFPPPTLSPTFSGTQISLLPTYTATGTLKTLAVPTFTAAPKATVGTGWNNPSDNTPAFVPVAGCQYPDAWNAVNATLPATPCTGP</sequence>
<protein>
    <recommendedName>
        <fullName evidence="14">glucan 1,3-beta-glucosidase</fullName>
        <ecNumber evidence="14">3.2.1.58</ecNumber>
    </recommendedName>
    <alternativeName>
        <fullName evidence="15">Exo-1,3-beta-glucanase D</fullName>
    </alternativeName>
</protein>
<evidence type="ECO:0000313" key="20">
    <source>
        <dbReference type="Proteomes" id="UP000054477"/>
    </source>
</evidence>
<reference evidence="20" key="2">
    <citation type="submission" date="2015-01" db="EMBL/GenBank/DDBJ databases">
        <title>Evolutionary Origins and Diversification of the Mycorrhizal Mutualists.</title>
        <authorList>
            <consortium name="DOE Joint Genome Institute"/>
            <consortium name="Mycorrhizal Genomics Consortium"/>
            <person name="Kohler A."/>
            <person name="Kuo A."/>
            <person name="Nagy L.G."/>
            <person name="Floudas D."/>
            <person name="Copeland A."/>
            <person name="Barry K.W."/>
            <person name="Cichocki N."/>
            <person name="Veneault-Fourrey C."/>
            <person name="LaButti K."/>
            <person name="Lindquist E.A."/>
            <person name="Lipzen A."/>
            <person name="Lundell T."/>
            <person name="Morin E."/>
            <person name="Murat C."/>
            <person name="Riley R."/>
            <person name="Ohm R."/>
            <person name="Sun H."/>
            <person name="Tunlid A."/>
            <person name="Henrissat B."/>
            <person name="Grigoriev I.V."/>
            <person name="Hibbett D.S."/>
            <person name="Martin F."/>
        </authorList>
    </citation>
    <scope>NUCLEOTIDE SEQUENCE [LARGE SCALE GENOMIC DNA]</scope>
    <source>
        <strain evidence="20">LaAM-08-1</strain>
    </source>
</reference>
<evidence type="ECO:0000256" key="17">
    <source>
        <dbReference type="SAM" id="Phobius"/>
    </source>
</evidence>
<reference evidence="19 20" key="1">
    <citation type="submission" date="2014-04" db="EMBL/GenBank/DDBJ databases">
        <authorList>
            <consortium name="DOE Joint Genome Institute"/>
            <person name="Kuo A."/>
            <person name="Kohler A."/>
            <person name="Nagy L.G."/>
            <person name="Floudas D."/>
            <person name="Copeland A."/>
            <person name="Barry K.W."/>
            <person name="Cichocki N."/>
            <person name="Veneault-Fourrey C."/>
            <person name="LaButti K."/>
            <person name="Lindquist E.A."/>
            <person name="Lipzen A."/>
            <person name="Lundell T."/>
            <person name="Morin E."/>
            <person name="Murat C."/>
            <person name="Sun H."/>
            <person name="Tunlid A."/>
            <person name="Henrissat B."/>
            <person name="Grigoriev I.V."/>
            <person name="Hibbett D.S."/>
            <person name="Martin F."/>
            <person name="Nordberg H.P."/>
            <person name="Cantor M.N."/>
            <person name="Hua S.X."/>
        </authorList>
    </citation>
    <scope>NUCLEOTIDE SEQUENCE [LARGE SCALE GENOMIC DNA]</scope>
    <source>
        <strain evidence="19 20">LaAM-08-1</strain>
    </source>
</reference>
<evidence type="ECO:0000256" key="9">
    <source>
        <dbReference type="ARBA" id="ARBA00023180"/>
    </source>
</evidence>
<dbReference type="Gene3D" id="3.20.20.80">
    <property type="entry name" value="Glycosidases"/>
    <property type="match status" value="1"/>
</dbReference>
<dbReference type="PANTHER" id="PTHR31297">
    <property type="entry name" value="GLUCAN ENDO-1,6-BETA-GLUCOSIDASE B"/>
    <property type="match status" value="1"/>
</dbReference>